<evidence type="ECO:0000256" key="1">
    <source>
        <dbReference type="SAM" id="MobiDB-lite"/>
    </source>
</evidence>
<protein>
    <submittedName>
        <fullName evidence="2">Uncharacterized protein</fullName>
    </submittedName>
</protein>
<organism evidence="2 3">
    <name type="scientific">Dryococelus australis</name>
    <dbReference type="NCBI Taxonomy" id="614101"/>
    <lineage>
        <taxon>Eukaryota</taxon>
        <taxon>Metazoa</taxon>
        <taxon>Ecdysozoa</taxon>
        <taxon>Arthropoda</taxon>
        <taxon>Hexapoda</taxon>
        <taxon>Insecta</taxon>
        <taxon>Pterygota</taxon>
        <taxon>Neoptera</taxon>
        <taxon>Polyneoptera</taxon>
        <taxon>Phasmatodea</taxon>
        <taxon>Verophasmatodea</taxon>
        <taxon>Anareolatae</taxon>
        <taxon>Phasmatidae</taxon>
        <taxon>Eurycanthinae</taxon>
        <taxon>Dryococelus</taxon>
    </lineage>
</organism>
<gene>
    <name evidence="2" type="ORF">PR048_022836</name>
</gene>
<evidence type="ECO:0000313" key="3">
    <source>
        <dbReference type="Proteomes" id="UP001159363"/>
    </source>
</evidence>
<sequence length="1179" mass="132066">MDYNEFHEGNCMQHKTHDKYIARCRRPNTRRRAVSAQPRIESEQARNEVYGAAPECKCGGKREIYRENPPNPGTTPAGTEPGSLRWESSSLTATPPRPPVDTRRRRFESDPVGRIPPQNGQSRSGWGVVGVSSDCPAGGSEVASPALITMRMGPVVGGRFLRPADRCRHCSSPSAPARGGVVTQAPPTLCTTTVALRAARQCGSIQHLQPLLPVSVNHTAAAGEPLDPTRKGSHARKHESRQRGIGQPWSAIGGMATSLSVFIAKAVTKKILEKKNVTDNVKTQPTGKNSKLLHGLIRNATGDRGWLRFFIGTDERLVDRRHFIWSHQFNAGFNQCESSIILTFHQSNNRLTVEVPYTEHDENTARQLRALRVEAMAHLERVSLSPLCAPALLGLKRGKKISRQANVSLKALPAVTGGGGGGCYNRLGLSSEWLRLNGDCYHDAVVEFLKECYLVSRMKLRDKRIIFFSRRRRDSMRSWDMRYLLTGSLVGTQQRAPLETPGSHKTFMMFVCLLSAGRVLKAPVYLALEVRCGVLEIRFRALRLGAIGDLMRLAVSPLTLPRLSASNAEKSSSLIRSGMDRSRVKTTPKGTEAYFKDATLTRHCPRMGLADRLYGHKSYPTRRISTISTTTVAGEDQALRCRYKPPAGGRDTATPFFNPSHNIIGDFLPSSKARWERRKPLSGFSLPRRGNNKELLTAISISRGSGTPPPPSFPPAPAPAKACNETPWVERASDKVATPALHYGVFESSCEIHGRAERSGLQTFLYHGPRGVNYQPNTDLQLCLCLCAASQLTDANHRSLPFPFHFYVPSWLLSFAVRWRHWQNKAILELCFMRLQEKRGGLFQKPSLLPFINTIAKYTEVLLRSGNKHRVPYWLRCLLASAFTGADWRTAVPDLFPRQWRYRVRWRSGDKPVSHSGGPGFESRSSNPDFGFPWFPEIASSKCWDCPLLKAIAESFHVPVIYRCPGVSVLGTRPFVLREYVYVDAFGRLDVHFTFPTLLHSIMWGFMGITELLLRCSFQPYLRLEATVRCDAHVVSRPYRIHTSKYHHNFQRRPYNFMPFTDGLGIAWRPRLTATVSPTYLSLLTTLSPTYLPLLACKAVVRGRTILSVMRESAVLETHWKEMPTEGWQRYCRTSSQAVIRKTRYDLIWSIAISRALIRPWKEDSAGSEGCWAMGGGGE</sequence>
<proteinExistence type="predicted"/>
<keyword evidence="3" id="KW-1185">Reference proteome</keyword>
<name>A0ABQ9GSC5_9NEOP</name>
<feature type="region of interest" description="Disordered" evidence="1">
    <location>
        <begin position="221"/>
        <end position="248"/>
    </location>
</feature>
<feature type="region of interest" description="Disordered" evidence="1">
    <location>
        <begin position="61"/>
        <end position="127"/>
    </location>
</feature>
<dbReference type="EMBL" id="JARBHB010000009">
    <property type="protein sequence ID" value="KAJ8874946.1"/>
    <property type="molecule type" value="Genomic_DNA"/>
</dbReference>
<feature type="compositionally biased region" description="Basic residues" evidence="1">
    <location>
        <begin position="231"/>
        <end position="240"/>
    </location>
</feature>
<comment type="caution">
    <text evidence="2">The sequence shown here is derived from an EMBL/GenBank/DDBJ whole genome shotgun (WGS) entry which is preliminary data.</text>
</comment>
<reference evidence="2 3" key="1">
    <citation type="submission" date="2023-02" db="EMBL/GenBank/DDBJ databases">
        <title>LHISI_Scaffold_Assembly.</title>
        <authorList>
            <person name="Stuart O.P."/>
            <person name="Cleave R."/>
            <person name="Magrath M.J.L."/>
            <person name="Mikheyev A.S."/>
        </authorList>
    </citation>
    <scope>NUCLEOTIDE SEQUENCE [LARGE SCALE GENOMIC DNA]</scope>
    <source>
        <strain evidence="2">Daus_M_001</strain>
        <tissue evidence="2">Leg muscle</tissue>
    </source>
</reference>
<dbReference type="Proteomes" id="UP001159363">
    <property type="component" value="Chromosome 8"/>
</dbReference>
<accession>A0ABQ9GSC5</accession>
<evidence type="ECO:0000313" key="2">
    <source>
        <dbReference type="EMBL" id="KAJ8874946.1"/>
    </source>
</evidence>